<protein>
    <submittedName>
        <fullName evidence="2">Uncharacterized protein</fullName>
    </submittedName>
</protein>
<dbReference type="EMBL" id="JAYMYQ010000003">
    <property type="protein sequence ID" value="KAK7343801.1"/>
    <property type="molecule type" value="Genomic_DNA"/>
</dbReference>
<name>A0AAN9LX81_CANGL</name>
<dbReference type="EMBL" id="JAYMYQ010000003">
    <property type="protein sequence ID" value="KAK7343799.1"/>
    <property type="molecule type" value="Genomic_DNA"/>
</dbReference>
<dbReference type="AlphaFoldDB" id="A0AAN9LX81"/>
<sequence length="101" mass="11562">MASCFHDLRSPQPCDWAGKVCKQSENLCPQFCQNRLISKNYEKRFSQGIQITKVNILQTSMYSVLMNWLTRLEVSNQVVQCSKQIIPKLSPETVSLQPALD</sequence>
<keyword evidence="3" id="KW-1185">Reference proteome</keyword>
<evidence type="ECO:0000313" key="2">
    <source>
        <dbReference type="EMBL" id="KAK7343801.1"/>
    </source>
</evidence>
<evidence type="ECO:0000313" key="1">
    <source>
        <dbReference type="EMBL" id="KAK7343799.1"/>
    </source>
</evidence>
<gene>
    <name evidence="1" type="ORF">VNO77_12836</name>
    <name evidence="2" type="ORF">VNO77_12838</name>
</gene>
<reference evidence="2 3" key="1">
    <citation type="submission" date="2024-01" db="EMBL/GenBank/DDBJ databases">
        <title>The genomes of 5 underutilized Papilionoideae crops provide insights into root nodulation and disease resistanc.</title>
        <authorList>
            <person name="Jiang F."/>
        </authorList>
    </citation>
    <scope>NUCLEOTIDE SEQUENCE [LARGE SCALE GENOMIC DNA]</scope>
    <source>
        <strain evidence="2">LVBAO_FW01</strain>
        <tissue evidence="2">Leaves</tissue>
    </source>
</reference>
<evidence type="ECO:0000313" key="3">
    <source>
        <dbReference type="Proteomes" id="UP001367508"/>
    </source>
</evidence>
<dbReference type="Proteomes" id="UP001367508">
    <property type="component" value="Unassembled WGS sequence"/>
</dbReference>
<proteinExistence type="predicted"/>
<accession>A0AAN9LX81</accession>
<organism evidence="2 3">
    <name type="scientific">Canavalia gladiata</name>
    <name type="common">Sword bean</name>
    <name type="synonym">Dolichos gladiatus</name>
    <dbReference type="NCBI Taxonomy" id="3824"/>
    <lineage>
        <taxon>Eukaryota</taxon>
        <taxon>Viridiplantae</taxon>
        <taxon>Streptophyta</taxon>
        <taxon>Embryophyta</taxon>
        <taxon>Tracheophyta</taxon>
        <taxon>Spermatophyta</taxon>
        <taxon>Magnoliopsida</taxon>
        <taxon>eudicotyledons</taxon>
        <taxon>Gunneridae</taxon>
        <taxon>Pentapetalae</taxon>
        <taxon>rosids</taxon>
        <taxon>fabids</taxon>
        <taxon>Fabales</taxon>
        <taxon>Fabaceae</taxon>
        <taxon>Papilionoideae</taxon>
        <taxon>50 kb inversion clade</taxon>
        <taxon>NPAAA clade</taxon>
        <taxon>indigoferoid/millettioid clade</taxon>
        <taxon>Phaseoleae</taxon>
        <taxon>Canavalia</taxon>
    </lineage>
</organism>
<comment type="caution">
    <text evidence="2">The sequence shown here is derived from an EMBL/GenBank/DDBJ whole genome shotgun (WGS) entry which is preliminary data.</text>
</comment>